<name>A0A2P4XNZ4_9STRA</name>
<comment type="caution">
    <text evidence="1">The sequence shown here is derived from an EMBL/GenBank/DDBJ whole genome shotgun (WGS) entry which is preliminary data.</text>
</comment>
<evidence type="ECO:0000313" key="2">
    <source>
        <dbReference type="Proteomes" id="UP000237271"/>
    </source>
</evidence>
<dbReference type="OrthoDB" id="1645289at2759"/>
<sequence length="69" mass="7776">MLKRYVGSVTYLMIGICPELEYYLRKVSQFLSNPGMVHWKAVVRGLKYLGGTKDYGVLLGGIQDTTPHI</sequence>
<gene>
    <name evidence="1" type="ORF">PHPALM_16822</name>
</gene>
<evidence type="ECO:0000313" key="1">
    <source>
        <dbReference type="EMBL" id="POM67219.1"/>
    </source>
</evidence>
<evidence type="ECO:0008006" key="3">
    <source>
        <dbReference type="Google" id="ProtNLM"/>
    </source>
</evidence>
<accession>A0A2P4XNZ4</accession>
<dbReference type="AlphaFoldDB" id="A0A2P4XNZ4"/>
<proteinExistence type="predicted"/>
<reference evidence="1 2" key="1">
    <citation type="journal article" date="2017" name="Genome Biol. Evol.">
        <title>Phytophthora megakarya and P. palmivora, closely related causal agents of cacao black pod rot, underwent increases in genome sizes and gene numbers by different mechanisms.</title>
        <authorList>
            <person name="Ali S.S."/>
            <person name="Shao J."/>
            <person name="Lary D.J."/>
            <person name="Kronmiller B."/>
            <person name="Shen D."/>
            <person name="Strem M.D."/>
            <person name="Amoako-Attah I."/>
            <person name="Akrofi A.Y."/>
            <person name="Begoude B.A."/>
            <person name="Ten Hoopen G.M."/>
            <person name="Coulibaly K."/>
            <person name="Kebe B.I."/>
            <person name="Melnick R.L."/>
            <person name="Guiltinan M.J."/>
            <person name="Tyler B.M."/>
            <person name="Meinhardt L.W."/>
            <person name="Bailey B.A."/>
        </authorList>
    </citation>
    <scope>NUCLEOTIDE SEQUENCE [LARGE SCALE GENOMIC DNA]</scope>
    <source>
        <strain evidence="2">sbr112.9</strain>
    </source>
</reference>
<dbReference type="EMBL" id="NCKW01009460">
    <property type="protein sequence ID" value="POM67219.1"/>
    <property type="molecule type" value="Genomic_DNA"/>
</dbReference>
<keyword evidence="2" id="KW-1185">Reference proteome</keyword>
<dbReference type="Proteomes" id="UP000237271">
    <property type="component" value="Unassembled WGS sequence"/>
</dbReference>
<protein>
    <recommendedName>
        <fullName evidence="3">Retrovirus-related Pol polyprotein from transposon TNT 1-94</fullName>
    </recommendedName>
</protein>
<organism evidence="1 2">
    <name type="scientific">Phytophthora palmivora</name>
    <dbReference type="NCBI Taxonomy" id="4796"/>
    <lineage>
        <taxon>Eukaryota</taxon>
        <taxon>Sar</taxon>
        <taxon>Stramenopiles</taxon>
        <taxon>Oomycota</taxon>
        <taxon>Peronosporomycetes</taxon>
        <taxon>Peronosporales</taxon>
        <taxon>Peronosporaceae</taxon>
        <taxon>Phytophthora</taxon>
    </lineage>
</organism>